<dbReference type="InterPro" id="IPR011330">
    <property type="entry name" value="Glyco_hydro/deAcase_b/a-brl"/>
</dbReference>
<evidence type="ECO:0000256" key="3">
    <source>
        <dbReference type="ARBA" id="ARBA00022679"/>
    </source>
</evidence>
<proteinExistence type="inferred from homology"/>
<feature type="compositionally biased region" description="Basic and acidic residues" evidence="4">
    <location>
        <begin position="701"/>
        <end position="717"/>
    </location>
</feature>
<feature type="transmembrane region" description="Helical" evidence="5">
    <location>
        <begin position="606"/>
        <end position="626"/>
    </location>
</feature>
<feature type="region of interest" description="Disordered" evidence="4">
    <location>
        <begin position="674"/>
        <end position="717"/>
    </location>
</feature>
<dbReference type="GO" id="GO:0016757">
    <property type="term" value="F:glycosyltransferase activity"/>
    <property type="evidence" value="ECO:0007669"/>
    <property type="project" value="UniProtKB-KW"/>
</dbReference>
<dbReference type="PANTHER" id="PTHR43630:SF1">
    <property type="entry name" value="POLY-BETA-1,6-N-ACETYL-D-GLUCOSAMINE SYNTHASE"/>
    <property type="match status" value="1"/>
</dbReference>
<dbReference type="PRINTS" id="PR00412">
    <property type="entry name" value="EPOXHYDRLASE"/>
</dbReference>
<keyword evidence="3" id="KW-0808">Transferase</keyword>
<dbReference type="Gene3D" id="3.20.20.370">
    <property type="entry name" value="Glycoside hydrolase/deacetylase"/>
    <property type="match status" value="1"/>
</dbReference>
<dbReference type="SUPFAM" id="SSF88713">
    <property type="entry name" value="Glycoside hydrolase/deacetylase"/>
    <property type="match status" value="1"/>
</dbReference>
<keyword evidence="5" id="KW-0472">Membrane</keyword>
<comment type="similarity">
    <text evidence="1">Belongs to the glycosyltransferase 2 family.</text>
</comment>
<dbReference type="InterPro" id="IPR029058">
    <property type="entry name" value="AB_hydrolase_fold"/>
</dbReference>
<dbReference type="EMBL" id="CP094970">
    <property type="protein sequence ID" value="UYM03606.1"/>
    <property type="molecule type" value="Genomic_DNA"/>
</dbReference>
<dbReference type="PROSITE" id="PS51677">
    <property type="entry name" value="NODB"/>
    <property type="match status" value="1"/>
</dbReference>
<keyword evidence="7" id="KW-0378">Hydrolase</keyword>
<keyword evidence="8" id="KW-1185">Reference proteome</keyword>
<sequence length="992" mass="107900">MLLTLACALVVQGYTRQMFGEVEAEPRPAGDAESVPNEITNGGPIIDAADTQPRTLRPRRSTVALTFDDGPDPTWTPRILDVLEKHGVHATFFVTGTQAAEHPGLISRIVDEGHEIGVHTFVHADLGAIGPWRQSVELDETQLTVAGAADNTSTLLRPPYSSTNEAVDDAAWGAMRHAADEGYLTVLSTLDSEDWRTPGVSDIITNSTPDSRAGNVLLMHDGGGDRSQTVDALDKLLPQLAKDGYHVGDVSETTGLTGANRPATTADRWKGIAVIAAVHGSDIVLTVLSWFMIVAGVLAALRGLVLVWVARRHHRRSDRRWGDGIVGPVSIVVPAYNEAAGIEAAVRSLVASDLPVEVIVVDDGSTDDTAAIVESLGLPAVRLIRQVNAGKPAALNTGIAAATFDLVVMVDGDTVFQPDTVRELIRPFSDPRVGAVSGNAKVANRSGLLGRWQHIEYVVGFNLDRRMYDLAECMPTVPGAVGAFRRAALIEVGGVSDATLAEDTDLTMAFCRAGWRVVYEPDAVAWTEAPATLGALWRQRYRWSYGTMQAMWKHRSAMFQRGAGGRFGRRGLSYLLLFQVLLPLLAPAVDVFALYGLIFLDPVRVAGLWLGFLALQTGISMYAFRLDGERMRPLWTLALQQFAYRQLMYLVVIQSVWTAVAGIRLRWQRSERYGTLQQPSPDPARRSRRSRRHPTPSPRVGHLDESRKALKDCQMPSDERMTEYEHDGLRFDVRDNGPLDGAIVVLLHGFPQTSTSWEAVAADLNARGYRAIAPDQRGYSPGARPTGRRAYRTGALVADTRALITTLDAGPVHVVGHDWGAAVAWSLAAGNPELVSTLTTVSVPHPQAFVTSMLRSSQALRSYYMLLFQLPRLPETLVGPLTTMLRKSGMTDGQIERFRSEIVAGGALTGGLNWYRAMPFTSPGRMNVKVSVPTTHVWSDGDTALARRGAELTADHVTGPYRLEIMTGVSHWIPEHAPGALAEIIDARIQSA</sequence>
<dbReference type="RefSeq" id="WP_271632222.1">
    <property type="nucleotide sequence ID" value="NZ_CP094970.1"/>
</dbReference>
<reference evidence="7" key="1">
    <citation type="submission" date="2022-01" db="EMBL/GenBank/DDBJ databases">
        <title>Nocardioidaceae gen. sp. A5X3R13.</title>
        <authorList>
            <person name="Lopez Marin M.A."/>
            <person name="Uhlik O."/>
        </authorList>
    </citation>
    <scope>NUCLEOTIDE SEQUENCE</scope>
    <source>
        <strain evidence="7">A5X3R13</strain>
    </source>
</reference>
<evidence type="ECO:0000256" key="4">
    <source>
        <dbReference type="SAM" id="MobiDB-lite"/>
    </source>
</evidence>
<dbReference type="Pfam" id="PF00561">
    <property type="entry name" value="Abhydrolase_1"/>
    <property type="match status" value="1"/>
</dbReference>
<dbReference type="InterPro" id="IPR029044">
    <property type="entry name" value="Nucleotide-diphossugar_trans"/>
</dbReference>
<evidence type="ECO:0000259" key="6">
    <source>
        <dbReference type="PROSITE" id="PS51677"/>
    </source>
</evidence>
<dbReference type="GO" id="GO:0016810">
    <property type="term" value="F:hydrolase activity, acting on carbon-nitrogen (but not peptide) bonds"/>
    <property type="evidence" value="ECO:0007669"/>
    <property type="project" value="InterPro"/>
</dbReference>
<name>A0AA46TEJ1_9ACTN</name>
<accession>A0AA46TEJ1</accession>
<keyword evidence="5" id="KW-1133">Transmembrane helix</keyword>
<evidence type="ECO:0000256" key="5">
    <source>
        <dbReference type="SAM" id="Phobius"/>
    </source>
</evidence>
<dbReference type="Proteomes" id="UP001164390">
    <property type="component" value="Chromosome"/>
</dbReference>
<feature type="transmembrane region" description="Helical" evidence="5">
    <location>
        <begin position="574"/>
        <end position="600"/>
    </location>
</feature>
<gene>
    <name evidence="7" type="ORF">L0C25_13705</name>
</gene>
<dbReference type="InterPro" id="IPR000073">
    <property type="entry name" value="AB_hydrolase_1"/>
</dbReference>
<feature type="region of interest" description="Disordered" evidence="4">
    <location>
        <begin position="24"/>
        <end position="50"/>
    </location>
</feature>
<dbReference type="InterPro" id="IPR000639">
    <property type="entry name" value="Epox_hydrolase-like"/>
</dbReference>
<dbReference type="PANTHER" id="PTHR43630">
    <property type="entry name" value="POLY-BETA-1,6-N-ACETYL-D-GLUCOSAMINE SYNTHASE"/>
    <property type="match status" value="1"/>
</dbReference>
<evidence type="ECO:0000256" key="2">
    <source>
        <dbReference type="ARBA" id="ARBA00022676"/>
    </source>
</evidence>
<feature type="transmembrane region" description="Helical" evidence="5">
    <location>
        <begin position="647"/>
        <end position="667"/>
    </location>
</feature>
<dbReference type="CDD" id="cd06423">
    <property type="entry name" value="CESA_like"/>
    <property type="match status" value="1"/>
</dbReference>
<dbReference type="AlphaFoldDB" id="A0AA46TEJ1"/>
<evidence type="ECO:0000256" key="1">
    <source>
        <dbReference type="ARBA" id="ARBA00006739"/>
    </source>
</evidence>
<dbReference type="Gene3D" id="3.40.50.1820">
    <property type="entry name" value="alpha/beta hydrolase"/>
    <property type="match status" value="1"/>
</dbReference>
<evidence type="ECO:0000313" key="8">
    <source>
        <dbReference type="Proteomes" id="UP001164390"/>
    </source>
</evidence>
<dbReference type="InterPro" id="IPR002509">
    <property type="entry name" value="NODB_dom"/>
</dbReference>
<dbReference type="KEGG" id="sgrg:L0C25_13705"/>
<keyword evidence="5" id="KW-0812">Transmembrane</keyword>
<dbReference type="SUPFAM" id="SSF53474">
    <property type="entry name" value="alpha/beta-Hydrolases"/>
    <property type="match status" value="1"/>
</dbReference>
<dbReference type="SUPFAM" id="SSF53448">
    <property type="entry name" value="Nucleotide-diphospho-sugar transferases"/>
    <property type="match status" value="1"/>
</dbReference>
<dbReference type="Gene3D" id="3.90.550.10">
    <property type="entry name" value="Spore Coat Polysaccharide Biosynthesis Protein SpsA, Chain A"/>
    <property type="match status" value="1"/>
</dbReference>
<keyword evidence="2" id="KW-0328">Glycosyltransferase</keyword>
<feature type="domain" description="NodB homology" evidence="6">
    <location>
        <begin position="61"/>
        <end position="248"/>
    </location>
</feature>
<dbReference type="Pfam" id="PF01522">
    <property type="entry name" value="Polysacc_deac_1"/>
    <property type="match status" value="1"/>
</dbReference>
<dbReference type="GO" id="GO:0005975">
    <property type="term" value="P:carbohydrate metabolic process"/>
    <property type="evidence" value="ECO:0007669"/>
    <property type="project" value="InterPro"/>
</dbReference>
<evidence type="ECO:0000313" key="7">
    <source>
        <dbReference type="EMBL" id="UYM03606.1"/>
    </source>
</evidence>
<feature type="transmembrane region" description="Helical" evidence="5">
    <location>
        <begin position="287"/>
        <end position="310"/>
    </location>
</feature>
<protein>
    <submittedName>
        <fullName evidence="7">Alpha/beta fold hydrolase</fullName>
    </submittedName>
</protein>
<organism evidence="7 8">
    <name type="scientific">Solicola gregarius</name>
    <dbReference type="NCBI Taxonomy" id="2908642"/>
    <lineage>
        <taxon>Bacteria</taxon>
        <taxon>Bacillati</taxon>
        <taxon>Actinomycetota</taxon>
        <taxon>Actinomycetes</taxon>
        <taxon>Propionibacteriales</taxon>
        <taxon>Nocardioidaceae</taxon>
        <taxon>Solicola</taxon>
    </lineage>
</organism>
<dbReference type="Pfam" id="PF13641">
    <property type="entry name" value="Glyco_tranf_2_3"/>
    <property type="match status" value="1"/>
</dbReference>